<protein>
    <submittedName>
        <fullName evidence="1">Uncharacterized protein</fullName>
    </submittedName>
</protein>
<dbReference type="Proteomes" id="UP000317650">
    <property type="component" value="Chromosome 4"/>
</dbReference>
<evidence type="ECO:0000313" key="1">
    <source>
        <dbReference type="EMBL" id="THU73913.1"/>
    </source>
</evidence>
<gene>
    <name evidence="1" type="ORF">C4D60_Mb04t27860</name>
</gene>
<name>A0A4S8KFB0_MUSBA</name>
<accession>A0A4S8KFB0</accession>
<evidence type="ECO:0000313" key="2">
    <source>
        <dbReference type="Proteomes" id="UP000317650"/>
    </source>
</evidence>
<organism evidence="1 2">
    <name type="scientific">Musa balbisiana</name>
    <name type="common">Banana</name>
    <dbReference type="NCBI Taxonomy" id="52838"/>
    <lineage>
        <taxon>Eukaryota</taxon>
        <taxon>Viridiplantae</taxon>
        <taxon>Streptophyta</taxon>
        <taxon>Embryophyta</taxon>
        <taxon>Tracheophyta</taxon>
        <taxon>Spermatophyta</taxon>
        <taxon>Magnoliopsida</taxon>
        <taxon>Liliopsida</taxon>
        <taxon>Zingiberales</taxon>
        <taxon>Musaceae</taxon>
        <taxon>Musa</taxon>
    </lineage>
</organism>
<comment type="caution">
    <text evidence="1">The sequence shown here is derived from an EMBL/GenBank/DDBJ whole genome shotgun (WGS) entry which is preliminary data.</text>
</comment>
<proteinExistence type="predicted"/>
<sequence length="141" mass="15622">MKGLCNLLISIIDEERRGMLALPTTHEGKGKGGVAHPRSLSLLFLHLPLVELHCLHQKKSSGKELNFGGFHGNITFCLAVRASLHAVLYISIVCLSSNFSLFISAFTSSYVFQEAPEWNEQLTGCGCHIFLMTRCITSERE</sequence>
<keyword evidence="2" id="KW-1185">Reference proteome</keyword>
<dbReference type="AlphaFoldDB" id="A0A4S8KFB0"/>
<reference evidence="1 2" key="1">
    <citation type="journal article" date="2019" name="Nat. Plants">
        <title>Genome sequencing of Musa balbisiana reveals subgenome evolution and function divergence in polyploid bananas.</title>
        <authorList>
            <person name="Yao X."/>
        </authorList>
    </citation>
    <scope>NUCLEOTIDE SEQUENCE [LARGE SCALE GENOMIC DNA]</scope>
    <source>
        <strain evidence="2">cv. DH-PKW</strain>
        <tissue evidence="1">Leaves</tissue>
    </source>
</reference>
<dbReference type="EMBL" id="PYDT01000001">
    <property type="protein sequence ID" value="THU73913.1"/>
    <property type="molecule type" value="Genomic_DNA"/>
</dbReference>